<proteinExistence type="predicted"/>
<name>A0A9D5K7D5_UNCW3</name>
<gene>
    <name evidence="3" type="ORF">GF359_00595</name>
</gene>
<reference evidence="3" key="1">
    <citation type="submission" date="2019-11" db="EMBL/GenBank/DDBJ databases">
        <title>Microbial mats filling the niche in hypersaline microbial mats.</title>
        <authorList>
            <person name="Wong H.L."/>
            <person name="Macleod F.I."/>
            <person name="White R.A. III"/>
            <person name="Burns B.P."/>
        </authorList>
    </citation>
    <scope>NUCLEOTIDE SEQUENCE</scope>
    <source>
        <strain evidence="3">Bin_327</strain>
    </source>
</reference>
<comment type="caution">
    <text evidence="3">The sequence shown here is derived from an EMBL/GenBank/DDBJ whole genome shotgun (WGS) entry which is preliminary data.</text>
</comment>
<feature type="transmembrane region" description="Helical" evidence="1">
    <location>
        <begin position="70"/>
        <end position="92"/>
    </location>
</feature>
<dbReference type="PROSITE" id="PS51257">
    <property type="entry name" value="PROKAR_LIPOPROTEIN"/>
    <property type="match status" value="1"/>
</dbReference>
<keyword evidence="1" id="KW-0812">Transmembrane</keyword>
<feature type="transmembrane region" description="Helical" evidence="1">
    <location>
        <begin position="41"/>
        <end position="58"/>
    </location>
</feature>
<keyword evidence="1" id="KW-0472">Membrane</keyword>
<keyword evidence="2" id="KW-0732">Signal</keyword>
<dbReference type="Proteomes" id="UP000630660">
    <property type="component" value="Unassembled WGS sequence"/>
</dbReference>
<sequence length="104" mass="11569">MKKNITTCALVIAMIALLVFTGCAAGDVRWHETNPAGFWAGLWHGMIVVVTFIISLFSKTVEIYERANNGGWYDFGFILGILLIWGGSSGAACRRRSSRRRKED</sequence>
<dbReference type="AlphaFoldDB" id="A0A9D5K7D5"/>
<evidence type="ECO:0000256" key="1">
    <source>
        <dbReference type="SAM" id="Phobius"/>
    </source>
</evidence>
<keyword evidence="1" id="KW-1133">Transmembrane helix</keyword>
<feature type="signal peptide" evidence="2">
    <location>
        <begin position="1"/>
        <end position="24"/>
    </location>
</feature>
<evidence type="ECO:0008006" key="5">
    <source>
        <dbReference type="Google" id="ProtNLM"/>
    </source>
</evidence>
<dbReference type="EMBL" id="WJKJ01000017">
    <property type="protein sequence ID" value="MBD3363691.1"/>
    <property type="molecule type" value="Genomic_DNA"/>
</dbReference>
<feature type="chain" id="PRO_5039609568" description="Lipoprotein" evidence="2">
    <location>
        <begin position="25"/>
        <end position="104"/>
    </location>
</feature>
<accession>A0A9D5K7D5</accession>
<evidence type="ECO:0000313" key="3">
    <source>
        <dbReference type="EMBL" id="MBD3363691.1"/>
    </source>
</evidence>
<organism evidence="3 4">
    <name type="scientific">candidate division WOR-3 bacterium</name>
    <dbReference type="NCBI Taxonomy" id="2052148"/>
    <lineage>
        <taxon>Bacteria</taxon>
        <taxon>Bacteria division WOR-3</taxon>
    </lineage>
</organism>
<protein>
    <recommendedName>
        <fullName evidence="5">Lipoprotein</fullName>
    </recommendedName>
</protein>
<evidence type="ECO:0000256" key="2">
    <source>
        <dbReference type="SAM" id="SignalP"/>
    </source>
</evidence>
<evidence type="ECO:0000313" key="4">
    <source>
        <dbReference type="Proteomes" id="UP000630660"/>
    </source>
</evidence>